<feature type="domain" description="ApeA N-terminal" evidence="2">
    <location>
        <begin position="6"/>
        <end position="283"/>
    </location>
</feature>
<dbReference type="InterPro" id="IPR041229">
    <property type="entry name" value="HEPN_Apea"/>
</dbReference>
<dbReference type="OrthoDB" id="1351641at2"/>
<name>A0A4U6D799_9BACT</name>
<reference evidence="3 4" key="1">
    <citation type="submission" date="2019-05" db="EMBL/GenBank/DDBJ databases">
        <title>Dyadobacter AR-3-8 sp. nov., isolated from arctic soil.</title>
        <authorList>
            <person name="Chaudhary D.K."/>
        </authorList>
    </citation>
    <scope>NUCLEOTIDE SEQUENCE [LARGE SCALE GENOMIC DNA]</scope>
    <source>
        <strain evidence="3 4">AR-3-8</strain>
    </source>
</reference>
<dbReference type="Pfam" id="PF18739">
    <property type="entry name" value="HEPN_Apea"/>
    <property type="match status" value="1"/>
</dbReference>
<keyword evidence="4" id="KW-1185">Reference proteome</keyword>
<accession>A0A4U6D799</accession>
<dbReference type="RefSeq" id="WP_137340377.1">
    <property type="nucleotide sequence ID" value="NZ_BSQH01000006.1"/>
</dbReference>
<dbReference type="AlphaFoldDB" id="A0A4U6D799"/>
<evidence type="ECO:0000313" key="4">
    <source>
        <dbReference type="Proteomes" id="UP000304900"/>
    </source>
</evidence>
<dbReference type="Proteomes" id="UP000304900">
    <property type="component" value="Unassembled WGS sequence"/>
</dbReference>
<feature type="domain" description="Apea-like HEPN" evidence="1">
    <location>
        <begin position="312"/>
        <end position="445"/>
    </location>
</feature>
<comment type="caution">
    <text evidence="3">The sequence shown here is derived from an EMBL/GenBank/DDBJ whole genome shotgun (WGS) entry which is preliminary data.</text>
</comment>
<sequence length="462" mass="54118">MNQNLKYSGQWFLPNSNERVFGTLTFENNIGCRLELMGELNGENANFTDIPIILGVTSDSKQITLVDNFLLSRGGSTLRQYHEIGTPLNIYAINNILEGAHFFSVDELMFNSLNAELYNLDEWLGISGFDTKKLDSDDLSKVNINYNLPDNINFIINPKLKGSFTFHIKHPTIYAYQKDISVKQSIRFVLQNEEKQTLADILYQLFIFQQLLVISLYKETYPIAIELFTDKKMTESESSKHSKIILYKSYSKKNIDFRIKNSWNMLINYQDIKDTFPKIIETWYEKYENVKPAIQLVVQQFFNSTFNENTFLNLAQAAETFHSRFYDHERIPKKDYNKMKEDILDVVKEPSYVFWLKNQFQFGNNLTLNDRLTELLVKYSTEFLDKAIGDKANFVQIVKENRNYLTHYNKNKESKALKVFDLHKLSEQLKLLLVSAFFIEIGIEKSILEKKILETGYLNFRV</sequence>
<evidence type="ECO:0000259" key="2">
    <source>
        <dbReference type="Pfam" id="PF18862"/>
    </source>
</evidence>
<organism evidence="3 4">
    <name type="scientific">Dyadobacter frigoris</name>
    <dbReference type="NCBI Taxonomy" id="2576211"/>
    <lineage>
        <taxon>Bacteria</taxon>
        <taxon>Pseudomonadati</taxon>
        <taxon>Bacteroidota</taxon>
        <taxon>Cytophagia</taxon>
        <taxon>Cytophagales</taxon>
        <taxon>Spirosomataceae</taxon>
        <taxon>Dyadobacter</taxon>
    </lineage>
</organism>
<evidence type="ECO:0000313" key="3">
    <source>
        <dbReference type="EMBL" id="TKT92008.1"/>
    </source>
</evidence>
<evidence type="ECO:0000259" key="1">
    <source>
        <dbReference type="Pfam" id="PF18739"/>
    </source>
</evidence>
<proteinExistence type="predicted"/>
<dbReference type="Pfam" id="PF18862">
    <property type="entry name" value="ApeA_NTD1"/>
    <property type="match status" value="1"/>
</dbReference>
<protein>
    <submittedName>
        <fullName evidence="3">Uncharacterized protein</fullName>
    </submittedName>
</protein>
<dbReference type="EMBL" id="SZVO01000005">
    <property type="protein sequence ID" value="TKT92008.1"/>
    <property type="molecule type" value="Genomic_DNA"/>
</dbReference>
<dbReference type="InterPro" id="IPR041223">
    <property type="entry name" value="ApeA_NTD"/>
</dbReference>
<gene>
    <name evidence="3" type="ORF">FDK13_12785</name>
</gene>